<dbReference type="eggNOG" id="COG2304">
    <property type="taxonomic scope" value="Bacteria"/>
</dbReference>
<reference evidence="3" key="1">
    <citation type="submission" date="2011-01" db="EMBL/GenBank/DDBJ databases">
        <authorList>
            <person name="Muzny D."/>
            <person name="Qin X."/>
            <person name="Buhay C."/>
            <person name="Dugan-Rocha S."/>
            <person name="Ding Y."/>
            <person name="Chen G."/>
            <person name="Hawes A."/>
            <person name="Holder M."/>
            <person name="Jhangiani S."/>
            <person name="Johnson A."/>
            <person name="Khan Z."/>
            <person name="Li Z."/>
            <person name="Liu W."/>
            <person name="Liu X."/>
            <person name="Perez L."/>
            <person name="Shen H."/>
            <person name="Wang Q."/>
            <person name="Watt J."/>
            <person name="Xi L."/>
            <person name="Xin Y."/>
            <person name="Zhou J."/>
            <person name="Deng J."/>
            <person name="Jiang H."/>
            <person name="Liu Y."/>
            <person name="Qu J."/>
            <person name="Song X.-Z."/>
            <person name="Zhang L."/>
            <person name="Villasana D."/>
            <person name="Johnson A."/>
            <person name="Liu J."/>
            <person name="Liyanage D."/>
            <person name="Lorensuhewa L."/>
            <person name="Robinson T."/>
            <person name="Song A."/>
            <person name="Song B.-B."/>
            <person name="Dinh H."/>
            <person name="Thornton R."/>
            <person name="Coyle M."/>
            <person name="Francisco L."/>
            <person name="Jackson L."/>
            <person name="Javaid M."/>
            <person name="Korchina V."/>
            <person name="Kovar C."/>
            <person name="Mata R."/>
            <person name="Mathew T."/>
            <person name="Ngo R."/>
            <person name="Nguyen L."/>
            <person name="Nguyen N."/>
            <person name="Okwuonu G."/>
            <person name="Ongeri F."/>
            <person name="Pham C."/>
            <person name="Simmons D."/>
            <person name="Wilczek-Boney K."/>
            <person name="Hale W."/>
            <person name="Jakkamsetti A."/>
            <person name="Pham P."/>
            <person name="Ruth R."/>
            <person name="San Lucas F."/>
            <person name="Warren J."/>
            <person name="Zhang J."/>
            <person name="Zhao Z."/>
            <person name="Zhou C."/>
            <person name="Zhu D."/>
            <person name="Lee S."/>
            <person name="Bess C."/>
            <person name="Blankenburg K."/>
            <person name="Forbes L."/>
            <person name="Fu Q."/>
            <person name="Gubbala S."/>
            <person name="Hirani K."/>
            <person name="Jayaseelan J.C."/>
            <person name="Lara F."/>
            <person name="Munidasa M."/>
            <person name="Palculict T."/>
            <person name="Patil S."/>
            <person name="Pu L.-L."/>
            <person name="Saada N."/>
            <person name="Tang L."/>
            <person name="Weissenberger G."/>
            <person name="Zhu Y."/>
            <person name="Hemphill L."/>
            <person name="Shang Y."/>
            <person name="Youmans B."/>
            <person name="Ayvaz T."/>
            <person name="Ross M."/>
            <person name="Santibanez J."/>
            <person name="Aqrawi P."/>
            <person name="Gross S."/>
            <person name="Joshi V."/>
            <person name="Fowler G."/>
            <person name="Nazareth L."/>
            <person name="Reid J."/>
            <person name="Worley K."/>
            <person name="Petrosino J."/>
            <person name="Highlander S."/>
            <person name="Gibbs R."/>
        </authorList>
    </citation>
    <scope>NUCLEOTIDE SEQUENCE [LARGE SCALE GENOMIC DNA]</scope>
    <source>
        <strain evidence="3">ATCC 33269</strain>
    </source>
</reference>
<dbReference type="GO" id="GO:0008237">
    <property type="term" value="F:metallopeptidase activity"/>
    <property type="evidence" value="ECO:0007669"/>
    <property type="project" value="InterPro"/>
</dbReference>
<dbReference type="Gene3D" id="3.40.390.10">
    <property type="entry name" value="Collagenase (Catalytic Domain)"/>
    <property type="match status" value="1"/>
</dbReference>
<dbReference type="Pfam" id="PF16217">
    <property type="entry name" value="M64_N"/>
    <property type="match status" value="1"/>
</dbReference>
<dbReference type="HOGENOM" id="CLU_048556_0_0_10"/>
<evidence type="ECO:0000313" key="3">
    <source>
        <dbReference type="EMBL" id="EFZ35897.1"/>
    </source>
</evidence>
<keyword evidence="4" id="KW-1185">Reference proteome</keyword>
<dbReference type="InterPro" id="IPR038171">
    <property type="entry name" value="M64_N_sf"/>
</dbReference>
<evidence type="ECO:0000256" key="1">
    <source>
        <dbReference type="SAM" id="SignalP"/>
    </source>
</evidence>
<gene>
    <name evidence="3" type="ORF">HMPREF0663_11964</name>
</gene>
<evidence type="ECO:0000313" key="4">
    <source>
        <dbReference type="Proteomes" id="UP000005580"/>
    </source>
</evidence>
<name>E7RT91_9BACT</name>
<dbReference type="Gene3D" id="2.60.40.3250">
    <property type="entry name" value="Peptidase M64, N-terminal domain"/>
    <property type="match status" value="1"/>
</dbReference>
<dbReference type="Proteomes" id="UP000005580">
    <property type="component" value="Unassembled WGS sequence"/>
</dbReference>
<dbReference type="EMBL" id="AEPE02000006">
    <property type="protein sequence ID" value="EFZ35897.1"/>
    <property type="molecule type" value="Genomic_DNA"/>
</dbReference>
<keyword evidence="1" id="KW-0732">Signal</keyword>
<dbReference type="AlphaFoldDB" id="E7RT91"/>
<dbReference type="InterPro" id="IPR019026">
    <property type="entry name" value="Peptidase_M64_IgA"/>
</dbReference>
<feature type="chain" id="PRO_5003221688" evidence="1">
    <location>
        <begin position="21"/>
        <end position="424"/>
    </location>
</feature>
<accession>E7RT91</accession>
<sequence length="424" mass="48771">MKRFILSLFYLYLCTMAANAQTFGTYFKDSTLRIDYIFAGNSASQYIYVDKLNMLPRWYGKRQRLAEIPVEGNGQITVRSHKTGKVIFRNSFSTLFQEWLSYDEAKTAQKSFQNSFLIPMPNDTVDVTVDLKDNRRNITATLTHLVVPSDILIRHIGFSHVTPYVTLQKAKDTTRCIHIAYVAEGYREDEMHTFLNDAKIAMEALFEHEPFKTLRDKFNIIAVKSPSIDSGTSEPSRGIWKNTALHSHFDTFYSDRYLTTLSINDLHDIMAGTPYEHLIVLVNTDKYGGGGILNSYNLSMTHHPAYRSVVVHEFGHSFAGLGDEYAYEQEQIPMYPHDIEPWEPNLTTLHNFHNKWEKMIDKGTPIPTPPTKNLQKIGVFEGAGYSLKGVYRGQQDCRMRTNEYPEFCAVCKDAIERLIKFYTE</sequence>
<dbReference type="STRING" id="28134.SAMN05444288_1203"/>
<comment type="caution">
    <text evidence="3">The sequence shown here is derived from an EMBL/GenBank/DDBJ whole genome shotgun (WGS) entry which is preliminary data.</text>
</comment>
<dbReference type="RefSeq" id="WP_004370155.1">
    <property type="nucleotide sequence ID" value="NZ_GL833119.1"/>
</dbReference>
<dbReference type="InterPro" id="IPR024079">
    <property type="entry name" value="MetalloPept_cat_dom_sf"/>
</dbReference>
<dbReference type="Pfam" id="PF09471">
    <property type="entry name" value="Peptidase_M64"/>
    <property type="match status" value="2"/>
</dbReference>
<dbReference type="InterPro" id="IPR032625">
    <property type="entry name" value="M64_N"/>
</dbReference>
<proteinExistence type="predicted"/>
<feature type="domain" description="Peptidase M64 N-terminal" evidence="2">
    <location>
        <begin position="23"/>
        <end position="141"/>
    </location>
</feature>
<protein>
    <submittedName>
        <fullName evidence="3">IgA Peptidase M64</fullName>
    </submittedName>
</protein>
<evidence type="ECO:0000259" key="2">
    <source>
        <dbReference type="Pfam" id="PF16217"/>
    </source>
</evidence>
<organism evidence="3 4">
    <name type="scientific">Hoylesella oralis ATCC 33269</name>
    <dbReference type="NCBI Taxonomy" id="873533"/>
    <lineage>
        <taxon>Bacteria</taxon>
        <taxon>Pseudomonadati</taxon>
        <taxon>Bacteroidota</taxon>
        <taxon>Bacteroidia</taxon>
        <taxon>Bacteroidales</taxon>
        <taxon>Prevotellaceae</taxon>
        <taxon>Hoylesella</taxon>
    </lineage>
</organism>
<feature type="signal peptide" evidence="1">
    <location>
        <begin position="1"/>
        <end position="20"/>
    </location>
</feature>